<protein>
    <submittedName>
        <fullName evidence="2">Uncharacterized protein</fullName>
    </submittedName>
</protein>
<name>A0A0M8MYS1_ESCWE</name>
<evidence type="ECO:0000313" key="3">
    <source>
        <dbReference type="Proteomes" id="UP000053831"/>
    </source>
</evidence>
<comment type="caution">
    <text evidence="2">The sequence shown here is derived from an EMBL/GenBank/DDBJ whole genome shotgun (WGS) entry which is preliminary data.</text>
</comment>
<dbReference type="EMBL" id="LGSR01000006">
    <property type="protein sequence ID" value="KOS22026.1"/>
    <property type="molecule type" value="Genomic_DNA"/>
</dbReference>
<dbReference type="Proteomes" id="UP000053831">
    <property type="component" value="Unassembled WGS sequence"/>
</dbReference>
<proteinExistence type="predicted"/>
<evidence type="ECO:0000256" key="1">
    <source>
        <dbReference type="SAM" id="Coils"/>
    </source>
</evidence>
<accession>A0A0M8MYS1</accession>
<reference evidence="2 3" key="1">
    <citation type="submission" date="2015-07" db="EMBL/GenBank/DDBJ databases">
        <title>The genome of the fungus Escovopsis weberi, a specialized disease agent of ant agriculture.</title>
        <authorList>
            <person name="de Man T.J."/>
            <person name="Stajich J.E."/>
            <person name="Kubicek C.P."/>
            <person name="Chenthamara K."/>
            <person name="Atanasova L."/>
            <person name="Druzhinina I.S."/>
            <person name="Birnbaum S."/>
            <person name="Barribeau S.M."/>
            <person name="Teiling C."/>
            <person name="Suen G."/>
            <person name="Currie C."/>
            <person name="Gerardo N.M."/>
        </authorList>
    </citation>
    <scope>NUCLEOTIDE SEQUENCE [LARGE SCALE GENOMIC DNA]</scope>
</reference>
<keyword evidence="1" id="KW-0175">Coiled coil</keyword>
<gene>
    <name evidence="2" type="ORF">ESCO_001736</name>
</gene>
<organism evidence="2 3">
    <name type="scientific">Escovopsis weberi</name>
    <dbReference type="NCBI Taxonomy" id="150374"/>
    <lineage>
        <taxon>Eukaryota</taxon>
        <taxon>Fungi</taxon>
        <taxon>Dikarya</taxon>
        <taxon>Ascomycota</taxon>
        <taxon>Pezizomycotina</taxon>
        <taxon>Sordariomycetes</taxon>
        <taxon>Hypocreomycetidae</taxon>
        <taxon>Hypocreales</taxon>
        <taxon>Hypocreaceae</taxon>
        <taxon>Escovopsis</taxon>
    </lineage>
</organism>
<dbReference type="OrthoDB" id="4741350at2759"/>
<dbReference type="AlphaFoldDB" id="A0A0M8MYS1"/>
<sequence length="234" mass="26851">MGMAKRYFVETTPGGRQQVVSVKRSRSYGGHQNRVREFDYIKVSLDEWNGLVEKERRLQQVNRTVVDETNAVRSALLSAQADNKRLTAVVVPGLDKQIASLTVENESLRRACAGAGDAPPAPLPSAIKKTYREEEKLRARVARLEEQAVELRSENVALQERNRSLQRKVDAEAESPERRADLVTDAEYWKGLSRSWRSRYLGLRKRYDELYDLLDTRSKKVRAYEDILERNGMV</sequence>
<feature type="coiled-coil region" evidence="1">
    <location>
        <begin position="127"/>
        <end position="175"/>
    </location>
</feature>
<evidence type="ECO:0000313" key="2">
    <source>
        <dbReference type="EMBL" id="KOS22026.1"/>
    </source>
</evidence>
<keyword evidence="3" id="KW-1185">Reference proteome</keyword>